<accession>D8TPI0</accession>
<feature type="region of interest" description="Disordered" evidence="1">
    <location>
        <begin position="149"/>
        <end position="400"/>
    </location>
</feature>
<feature type="compositionally biased region" description="Basic and acidic residues" evidence="1">
    <location>
        <begin position="268"/>
        <end position="281"/>
    </location>
</feature>
<sequence>MPHPTGLLFCLAAFLVACSVGPSTAAIATSGANRKTAAPAFGAKHLPVRRFFNPTGSSGGKKRTTTIGSSYLRFSASAASGHRHLLDTNAAVDGTRSHISTDMQTPSTTSIRSNGGISSPKSGTLSGAVAKRGGADSAVVEDFATRGMRSGSELLDSTGRSSGEEAEGEMEEVGAYELEPVADDESEVAAAAAKAASESEGTAAAAGQEVEDEVPAEVTTSEEEEVTSEEDNVPAGAEEDEDEDEDAEDEGMVEDEDTAETAEEPSEDERMAQEAQEEPRAVRIPSDSVADIRNTREEVLDVQEYGGEEPERADSLDPEDLARELAGSIYERTVGAAASGGEEPEEEQEEVVTDGSGNPSSSPSNLRPGSDNASSSGSGSSGQQDRPRRHGAGVGKDPCAVAADTGGEAKTADAAVAVAEYSPLFGSPVCDGRGKKKCVAAGLDGKGRGSELFAPNTLYGECPDGQPGSRGYVLQVAVESMTPGKVLRSGELAAIRAAVVCSSGPNTSFVDFFYTSDASMTPKRSWTLLSTVACVPSNDTSDRPAVTNYTSETFLIPEGVLDTTFVARVQLREEPAGTSQAAARRQALPCRDPVNGSGDRDDLVVRVCPAPAGVDTKAAEAGWSDVRGGHDNGDDHHSGDTDYQGVELRAAVVVPPRHPMWGLFAARRNRGVGLG</sequence>
<protein>
    <submittedName>
        <fullName evidence="3">Uncharacterized protein</fullName>
    </submittedName>
</protein>
<dbReference type="STRING" id="3068.D8TPI0"/>
<evidence type="ECO:0000313" key="4">
    <source>
        <dbReference type="Proteomes" id="UP000001058"/>
    </source>
</evidence>
<feature type="compositionally biased region" description="Acidic residues" evidence="1">
    <location>
        <begin position="342"/>
        <end position="352"/>
    </location>
</feature>
<dbReference type="RefSeq" id="XP_002948213.1">
    <property type="nucleotide sequence ID" value="XM_002948167.1"/>
</dbReference>
<evidence type="ECO:0000256" key="1">
    <source>
        <dbReference type="SAM" id="MobiDB-lite"/>
    </source>
</evidence>
<dbReference type="KEGG" id="vcn:VOLCADRAFT_88625"/>
<feature type="chain" id="PRO_5003123754" evidence="2">
    <location>
        <begin position="26"/>
        <end position="675"/>
    </location>
</feature>
<feature type="compositionally biased region" description="Basic and acidic residues" evidence="1">
    <location>
        <begin position="627"/>
        <end position="640"/>
    </location>
</feature>
<dbReference type="GeneID" id="9624358"/>
<name>D8TPI0_VOLCA</name>
<feature type="compositionally biased region" description="Basic and acidic residues" evidence="1">
    <location>
        <begin position="309"/>
        <end position="323"/>
    </location>
</feature>
<feature type="compositionally biased region" description="Acidic residues" evidence="1">
    <location>
        <begin position="209"/>
        <end position="267"/>
    </location>
</feature>
<gene>
    <name evidence="3" type="ORF">VOLCADRAFT_88625</name>
</gene>
<feature type="region of interest" description="Disordered" evidence="1">
    <location>
        <begin position="95"/>
        <end position="135"/>
    </location>
</feature>
<reference evidence="3 4" key="1">
    <citation type="journal article" date="2010" name="Science">
        <title>Genomic analysis of organismal complexity in the multicellular green alga Volvox carteri.</title>
        <authorList>
            <person name="Prochnik S.E."/>
            <person name="Umen J."/>
            <person name="Nedelcu A.M."/>
            <person name="Hallmann A."/>
            <person name="Miller S.M."/>
            <person name="Nishii I."/>
            <person name="Ferris P."/>
            <person name="Kuo A."/>
            <person name="Mitros T."/>
            <person name="Fritz-Laylin L.K."/>
            <person name="Hellsten U."/>
            <person name="Chapman J."/>
            <person name="Simakov O."/>
            <person name="Rensing S.A."/>
            <person name="Terry A."/>
            <person name="Pangilinan J."/>
            <person name="Kapitonov V."/>
            <person name="Jurka J."/>
            <person name="Salamov A."/>
            <person name="Shapiro H."/>
            <person name="Schmutz J."/>
            <person name="Grimwood J."/>
            <person name="Lindquist E."/>
            <person name="Lucas S."/>
            <person name="Grigoriev I.V."/>
            <person name="Schmitt R."/>
            <person name="Kirk D."/>
            <person name="Rokhsar D.S."/>
        </authorList>
    </citation>
    <scope>NUCLEOTIDE SEQUENCE [LARGE SCALE GENOMIC DNA]</scope>
    <source>
        <strain evidence="4">f. Nagariensis / Eve</strain>
    </source>
</reference>
<feature type="compositionally biased region" description="Low complexity" evidence="1">
    <location>
        <begin position="188"/>
        <end position="207"/>
    </location>
</feature>
<evidence type="ECO:0000313" key="3">
    <source>
        <dbReference type="EMBL" id="EFJ50620.1"/>
    </source>
</evidence>
<feature type="region of interest" description="Disordered" evidence="1">
    <location>
        <begin position="619"/>
        <end position="642"/>
    </location>
</feature>
<organism evidence="4">
    <name type="scientific">Volvox carteri f. nagariensis</name>
    <dbReference type="NCBI Taxonomy" id="3068"/>
    <lineage>
        <taxon>Eukaryota</taxon>
        <taxon>Viridiplantae</taxon>
        <taxon>Chlorophyta</taxon>
        <taxon>core chlorophytes</taxon>
        <taxon>Chlorophyceae</taxon>
        <taxon>CS clade</taxon>
        <taxon>Chlamydomonadales</taxon>
        <taxon>Volvocaceae</taxon>
        <taxon>Volvox</taxon>
    </lineage>
</organism>
<feature type="compositionally biased region" description="Low complexity" evidence="1">
    <location>
        <begin position="355"/>
        <end position="365"/>
    </location>
</feature>
<dbReference type="InParanoid" id="D8TPI0"/>
<proteinExistence type="predicted"/>
<dbReference type="Proteomes" id="UP000001058">
    <property type="component" value="Unassembled WGS sequence"/>
</dbReference>
<feature type="compositionally biased region" description="Acidic residues" evidence="1">
    <location>
        <begin position="164"/>
        <end position="187"/>
    </location>
</feature>
<keyword evidence="4" id="KW-1185">Reference proteome</keyword>
<dbReference type="EMBL" id="GL378330">
    <property type="protein sequence ID" value="EFJ50620.1"/>
    <property type="molecule type" value="Genomic_DNA"/>
</dbReference>
<feature type="compositionally biased region" description="Polar residues" evidence="1">
    <location>
        <begin position="97"/>
        <end position="125"/>
    </location>
</feature>
<evidence type="ECO:0000256" key="2">
    <source>
        <dbReference type="SAM" id="SignalP"/>
    </source>
</evidence>
<dbReference type="AlphaFoldDB" id="D8TPI0"/>
<dbReference type="OrthoDB" id="548443at2759"/>
<keyword evidence="2" id="KW-0732">Signal</keyword>
<feature type="signal peptide" evidence="2">
    <location>
        <begin position="1"/>
        <end position="25"/>
    </location>
</feature>